<feature type="transmembrane region" description="Helical" evidence="8">
    <location>
        <begin position="381"/>
        <end position="400"/>
    </location>
</feature>
<keyword evidence="4" id="KW-1003">Cell membrane</keyword>
<keyword evidence="3" id="KW-0813">Transport</keyword>
<gene>
    <name evidence="11" type="primary">lolE</name>
    <name evidence="11" type="ORF">ACFFIT_07300</name>
</gene>
<evidence type="ECO:0000313" key="11">
    <source>
        <dbReference type="EMBL" id="MFC0179892.1"/>
    </source>
</evidence>
<keyword evidence="12" id="KW-1185">Reference proteome</keyword>
<evidence type="ECO:0000256" key="5">
    <source>
        <dbReference type="ARBA" id="ARBA00022692"/>
    </source>
</evidence>
<feature type="transmembrane region" description="Helical" evidence="8">
    <location>
        <begin position="315"/>
        <end position="345"/>
    </location>
</feature>
<sequence>MLSLPFSLVTALRFSRAKKRGQMISLISFFSTLGITLGVAVLVIGLSAMNGFERELNNRVLAVIPHGEIKLIQPAQISLETLAKRVENNAGIVATAPFSLMTGLIENGTKIEAIQIKGIEPTKEFQISALPEYVTEGGWNQLSLTPNSLILGSAIANKINASVGDMVTIVIPSISPDNKLQQPKRIRLEIVGLMTLGGTIDQNLALINFQDALTYQEEGNLNVGVGIKVDDPFKAGTVIKDAAYSIGTPLQYDSWVRQYGYMYDDIQLIRTIMYFAMILVMSVACFNIVSTLVVAVKEKSKDIAVLKTLGATDKYILTIFLWYGLLSGFIGSVLGIVFGAICALYLTDLIKLLENISGVDFLSGDIYFVDFLPSELHYLDLVIVFTTSIVLSLLASIYPAKRAIKIEPARILSGM</sequence>
<evidence type="ECO:0000256" key="1">
    <source>
        <dbReference type="ARBA" id="ARBA00004651"/>
    </source>
</evidence>
<feature type="domain" description="ABC3 transporter permease C-terminal" evidence="9">
    <location>
        <begin position="275"/>
        <end position="408"/>
    </location>
</feature>
<name>A0ABV6CB96_9GAMM</name>
<dbReference type="NCBIfam" id="TIGR02212">
    <property type="entry name" value="lolCE"/>
    <property type="match status" value="1"/>
</dbReference>
<evidence type="ECO:0000259" key="10">
    <source>
        <dbReference type="Pfam" id="PF12704"/>
    </source>
</evidence>
<evidence type="ECO:0000256" key="2">
    <source>
        <dbReference type="ARBA" id="ARBA00005236"/>
    </source>
</evidence>
<dbReference type="EMBL" id="JBHLXE010000084">
    <property type="protein sequence ID" value="MFC0179892.1"/>
    <property type="molecule type" value="Genomic_DNA"/>
</dbReference>
<dbReference type="InterPro" id="IPR003838">
    <property type="entry name" value="ABC3_permease_C"/>
</dbReference>
<evidence type="ECO:0000256" key="7">
    <source>
        <dbReference type="ARBA" id="ARBA00023136"/>
    </source>
</evidence>
<proteinExistence type="inferred from homology"/>
<evidence type="ECO:0000259" key="9">
    <source>
        <dbReference type="Pfam" id="PF02687"/>
    </source>
</evidence>
<feature type="domain" description="MacB-like periplasmic core" evidence="10">
    <location>
        <begin position="28"/>
        <end position="234"/>
    </location>
</feature>
<evidence type="ECO:0000256" key="4">
    <source>
        <dbReference type="ARBA" id="ARBA00022475"/>
    </source>
</evidence>
<evidence type="ECO:0000256" key="6">
    <source>
        <dbReference type="ARBA" id="ARBA00022989"/>
    </source>
</evidence>
<dbReference type="PANTHER" id="PTHR30489">
    <property type="entry name" value="LIPOPROTEIN-RELEASING SYSTEM TRANSMEMBRANE PROTEIN LOLE"/>
    <property type="match status" value="1"/>
</dbReference>
<dbReference type="InterPro" id="IPR051447">
    <property type="entry name" value="Lipoprotein-release_system"/>
</dbReference>
<feature type="transmembrane region" description="Helical" evidence="8">
    <location>
        <begin position="27"/>
        <end position="49"/>
    </location>
</feature>
<organism evidence="11 12">
    <name type="scientific">Thorsellia kenyensis</name>
    <dbReference type="NCBI Taxonomy" id="1549888"/>
    <lineage>
        <taxon>Bacteria</taxon>
        <taxon>Pseudomonadati</taxon>
        <taxon>Pseudomonadota</taxon>
        <taxon>Gammaproteobacteria</taxon>
        <taxon>Enterobacterales</taxon>
        <taxon>Thorselliaceae</taxon>
        <taxon>Thorsellia</taxon>
    </lineage>
</organism>
<comment type="similarity">
    <text evidence="2">Belongs to the ABC-4 integral membrane protein family. LolC/E subfamily.</text>
</comment>
<keyword evidence="5 8" id="KW-0812">Transmembrane</keyword>
<keyword evidence="6 8" id="KW-1133">Transmembrane helix</keyword>
<feature type="transmembrane region" description="Helical" evidence="8">
    <location>
        <begin position="272"/>
        <end position="295"/>
    </location>
</feature>
<evidence type="ECO:0000256" key="8">
    <source>
        <dbReference type="SAM" id="Phobius"/>
    </source>
</evidence>
<dbReference type="NCBIfam" id="NF008357">
    <property type="entry name" value="PRK11146.1"/>
    <property type="match status" value="1"/>
</dbReference>
<dbReference type="Pfam" id="PF02687">
    <property type="entry name" value="FtsX"/>
    <property type="match status" value="1"/>
</dbReference>
<keyword evidence="7 8" id="KW-0472">Membrane</keyword>
<keyword evidence="11" id="KW-0449">Lipoprotein</keyword>
<evidence type="ECO:0000256" key="3">
    <source>
        <dbReference type="ARBA" id="ARBA00022448"/>
    </source>
</evidence>
<protein>
    <submittedName>
        <fullName evidence="11">Lipoprotein-releasing ABC transporter permease subunit LolE</fullName>
    </submittedName>
</protein>
<reference evidence="11 12" key="1">
    <citation type="submission" date="2024-09" db="EMBL/GenBank/DDBJ databases">
        <authorList>
            <person name="Sun Q."/>
            <person name="Mori K."/>
        </authorList>
    </citation>
    <scope>NUCLEOTIDE SEQUENCE [LARGE SCALE GENOMIC DNA]</scope>
    <source>
        <strain evidence="11 12">CCM 8545</strain>
    </source>
</reference>
<dbReference type="Pfam" id="PF12704">
    <property type="entry name" value="MacB_PCD"/>
    <property type="match status" value="1"/>
</dbReference>
<accession>A0ABV6CB96</accession>
<comment type="caution">
    <text evidence="11">The sequence shown here is derived from an EMBL/GenBank/DDBJ whole genome shotgun (WGS) entry which is preliminary data.</text>
</comment>
<dbReference type="RefSeq" id="WP_385877001.1">
    <property type="nucleotide sequence ID" value="NZ_JBHLXE010000084.1"/>
</dbReference>
<dbReference type="PANTHER" id="PTHR30489:SF0">
    <property type="entry name" value="LIPOPROTEIN-RELEASING SYSTEM TRANSMEMBRANE PROTEIN LOLE"/>
    <property type="match status" value="1"/>
</dbReference>
<dbReference type="InterPro" id="IPR025857">
    <property type="entry name" value="MacB_PCD"/>
</dbReference>
<evidence type="ECO:0000313" key="12">
    <source>
        <dbReference type="Proteomes" id="UP001589758"/>
    </source>
</evidence>
<dbReference type="InterPro" id="IPR011925">
    <property type="entry name" value="LolCE_TM"/>
</dbReference>
<comment type="subcellular location">
    <subcellularLocation>
        <location evidence="1">Cell membrane</location>
        <topology evidence="1">Multi-pass membrane protein</topology>
    </subcellularLocation>
</comment>
<dbReference type="Proteomes" id="UP001589758">
    <property type="component" value="Unassembled WGS sequence"/>
</dbReference>